<evidence type="ECO:0000313" key="4">
    <source>
        <dbReference type="Proteomes" id="UP000273001"/>
    </source>
</evidence>
<feature type="transmembrane region" description="Helical" evidence="2">
    <location>
        <begin position="127"/>
        <end position="148"/>
    </location>
</feature>
<feature type="compositionally biased region" description="Polar residues" evidence="1">
    <location>
        <begin position="1"/>
        <end position="16"/>
    </location>
</feature>
<organism evidence="3 4">
    <name type="scientific">Actinomyces lilanjuaniae</name>
    <dbReference type="NCBI Taxonomy" id="2321394"/>
    <lineage>
        <taxon>Bacteria</taxon>
        <taxon>Bacillati</taxon>
        <taxon>Actinomycetota</taxon>
        <taxon>Actinomycetes</taxon>
        <taxon>Actinomycetales</taxon>
        <taxon>Actinomycetaceae</taxon>
        <taxon>Actinomyces</taxon>
    </lineage>
</organism>
<keyword evidence="2" id="KW-0472">Membrane</keyword>
<accession>A0ABM6Z2I8</accession>
<name>A0ABM6Z2I8_9ACTO</name>
<protein>
    <submittedName>
        <fullName evidence="3">Uncharacterized protein</fullName>
    </submittedName>
</protein>
<keyword evidence="2" id="KW-1133">Transmembrane helix</keyword>
<feature type="region of interest" description="Disordered" evidence="1">
    <location>
        <begin position="1"/>
        <end position="99"/>
    </location>
</feature>
<reference evidence="3 4" key="1">
    <citation type="submission" date="2018-09" db="EMBL/GenBank/DDBJ databases">
        <authorList>
            <person name="Li J."/>
        </authorList>
    </citation>
    <scope>NUCLEOTIDE SEQUENCE [LARGE SCALE GENOMIC DNA]</scope>
    <source>
        <strain evidence="3 4">2129</strain>
    </source>
</reference>
<dbReference type="EMBL" id="CP032514">
    <property type="protein sequence ID" value="AYD89477.1"/>
    <property type="molecule type" value="Genomic_DNA"/>
</dbReference>
<feature type="compositionally biased region" description="Low complexity" evidence="1">
    <location>
        <begin position="84"/>
        <end position="99"/>
    </location>
</feature>
<feature type="compositionally biased region" description="Polar residues" evidence="1">
    <location>
        <begin position="25"/>
        <end position="37"/>
    </location>
</feature>
<evidence type="ECO:0000313" key="3">
    <source>
        <dbReference type="EMBL" id="AYD89477.1"/>
    </source>
</evidence>
<evidence type="ECO:0000256" key="2">
    <source>
        <dbReference type="SAM" id="Phobius"/>
    </source>
</evidence>
<proteinExistence type="predicted"/>
<keyword evidence="2" id="KW-0812">Transmembrane</keyword>
<sequence>MGKNASTGLSSVTQPTVHGRRYTADGTQTARTESDQAAQVLKEGSGDPGGDLGRGQEDRSACPWQGLLRRGAQRARPLTGGGKAAPSGSAALASGSPALPLGGDNEGEVLVPGALDRWPSRPRVMALHYLLVPQLLAAPFFLATAGLALTRWLGTSPACVAQDSPSHSQATETS</sequence>
<evidence type="ECO:0000256" key="1">
    <source>
        <dbReference type="SAM" id="MobiDB-lite"/>
    </source>
</evidence>
<keyword evidence="4" id="KW-1185">Reference proteome</keyword>
<gene>
    <name evidence="3" type="ORF">D5R93_04320</name>
</gene>
<dbReference type="Proteomes" id="UP000273001">
    <property type="component" value="Chromosome"/>
</dbReference>